<proteinExistence type="predicted"/>
<evidence type="ECO:0000256" key="2">
    <source>
        <dbReference type="ARBA" id="ARBA00022771"/>
    </source>
</evidence>
<evidence type="ECO:0000256" key="3">
    <source>
        <dbReference type="ARBA" id="ARBA00022833"/>
    </source>
</evidence>
<gene>
    <name evidence="6" type="ORF">CXB51_035099</name>
</gene>
<evidence type="ECO:0000259" key="5">
    <source>
        <dbReference type="PROSITE" id="PS51999"/>
    </source>
</evidence>
<feature type="domain" description="GRF-type" evidence="5">
    <location>
        <begin position="17"/>
        <end position="59"/>
    </location>
</feature>
<dbReference type="AlphaFoldDB" id="A0A8J5YEC6"/>
<evidence type="ECO:0000256" key="1">
    <source>
        <dbReference type="ARBA" id="ARBA00022723"/>
    </source>
</evidence>
<organism evidence="6 7">
    <name type="scientific">Gossypium anomalum</name>
    <dbReference type="NCBI Taxonomy" id="47600"/>
    <lineage>
        <taxon>Eukaryota</taxon>
        <taxon>Viridiplantae</taxon>
        <taxon>Streptophyta</taxon>
        <taxon>Embryophyta</taxon>
        <taxon>Tracheophyta</taxon>
        <taxon>Spermatophyta</taxon>
        <taxon>Magnoliopsida</taxon>
        <taxon>eudicotyledons</taxon>
        <taxon>Gunneridae</taxon>
        <taxon>Pentapetalae</taxon>
        <taxon>rosids</taxon>
        <taxon>malvids</taxon>
        <taxon>Malvales</taxon>
        <taxon>Malvaceae</taxon>
        <taxon>Malvoideae</taxon>
        <taxon>Gossypium</taxon>
    </lineage>
</organism>
<dbReference type="InterPro" id="IPR010666">
    <property type="entry name" value="Znf_GRF"/>
</dbReference>
<evidence type="ECO:0000313" key="6">
    <source>
        <dbReference type="EMBL" id="KAG8473149.1"/>
    </source>
</evidence>
<dbReference type="PROSITE" id="PS51999">
    <property type="entry name" value="ZF_GRF"/>
    <property type="match status" value="1"/>
</dbReference>
<keyword evidence="2 4" id="KW-0863">Zinc-finger</keyword>
<sequence>MSSSINRKFKIRSVLYCHCELRVLVCNANTPRNKGRKFFKCANFKEIGDCDFFRWVEGNSDNTNSTREEQ</sequence>
<keyword evidence="3" id="KW-0862">Zinc</keyword>
<evidence type="ECO:0000256" key="4">
    <source>
        <dbReference type="PROSITE-ProRule" id="PRU01343"/>
    </source>
</evidence>
<dbReference type="Proteomes" id="UP000701853">
    <property type="component" value="Chromosome 13"/>
</dbReference>
<name>A0A8J5YEC6_9ROSI</name>
<keyword evidence="7" id="KW-1185">Reference proteome</keyword>
<dbReference type="OrthoDB" id="1001711at2759"/>
<reference evidence="6 7" key="1">
    <citation type="journal article" date="2021" name="bioRxiv">
        <title>The Gossypium anomalum genome as a resource for cotton improvement and evolutionary analysis of hybrid incompatibility.</title>
        <authorList>
            <person name="Grover C.E."/>
            <person name="Yuan D."/>
            <person name="Arick M.A."/>
            <person name="Miller E.R."/>
            <person name="Hu G."/>
            <person name="Peterson D.G."/>
            <person name="Wendel J.F."/>
            <person name="Udall J.A."/>
        </authorList>
    </citation>
    <scope>NUCLEOTIDE SEQUENCE [LARGE SCALE GENOMIC DNA]</scope>
    <source>
        <strain evidence="6">JFW-Udall</strain>
        <tissue evidence="6">Leaf</tissue>
    </source>
</reference>
<evidence type="ECO:0000313" key="7">
    <source>
        <dbReference type="Proteomes" id="UP000701853"/>
    </source>
</evidence>
<dbReference type="Pfam" id="PF06839">
    <property type="entry name" value="Zn_ribbon_GRF"/>
    <property type="match status" value="1"/>
</dbReference>
<keyword evidence="1" id="KW-0479">Metal-binding</keyword>
<accession>A0A8J5YEC6</accession>
<dbReference type="GO" id="GO:0008270">
    <property type="term" value="F:zinc ion binding"/>
    <property type="evidence" value="ECO:0007669"/>
    <property type="project" value="UniProtKB-KW"/>
</dbReference>
<protein>
    <recommendedName>
        <fullName evidence="5">GRF-type domain-containing protein</fullName>
    </recommendedName>
</protein>
<comment type="caution">
    <text evidence="6">The sequence shown here is derived from an EMBL/GenBank/DDBJ whole genome shotgun (WGS) entry which is preliminary data.</text>
</comment>
<dbReference type="EMBL" id="JAHUZN010000013">
    <property type="protein sequence ID" value="KAG8473149.1"/>
    <property type="molecule type" value="Genomic_DNA"/>
</dbReference>